<dbReference type="EMBL" id="MT142505">
    <property type="protein sequence ID" value="QJA83172.1"/>
    <property type="molecule type" value="Genomic_DNA"/>
</dbReference>
<dbReference type="EMBL" id="MT142580">
    <property type="protein sequence ID" value="QJA85522.1"/>
    <property type="molecule type" value="Genomic_DNA"/>
</dbReference>
<organism evidence="2">
    <name type="scientific">viral metagenome</name>
    <dbReference type="NCBI Taxonomy" id="1070528"/>
    <lineage>
        <taxon>unclassified sequences</taxon>
        <taxon>metagenomes</taxon>
        <taxon>organismal metagenomes</taxon>
    </lineage>
</organism>
<feature type="transmembrane region" description="Helical" evidence="1">
    <location>
        <begin position="20"/>
        <end position="42"/>
    </location>
</feature>
<name>A0A6M3KMS8_9ZZZZ</name>
<dbReference type="AlphaFoldDB" id="A0A6M3KMS8"/>
<accession>A0A6M3KMS8</accession>
<evidence type="ECO:0000256" key="1">
    <source>
        <dbReference type="SAM" id="Phobius"/>
    </source>
</evidence>
<evidence type="ECO:0000313" key="2">
    <source>
        <dbReference type="EMBL" id="QJA83172.1"/>
    </source>
</evidence>
<keyword evidence="1" id="KW-1133">Transmembrane helix</keyword>
<protein>
    <submittedName>
        <fullName evidence="2">Uncharacterized protein</fullName>
    </submittedName>
</protein>
<keyword evidence="1" id="KW-0812">Transmembrane</keyword>
<proteinExistence type="predicted"/>
<keyword evidence="1" id="KW-0472">Membrane</keyword>
<reference evidence="2" key="1">
    <citation type="submission" date="2020-03" db="EMBL/GenBank/DDBJ databases">
        <title>The deep terrestrial virosphere.</title>
        <authorList>
            <person name="Holmfeldt K."/>
            <person name="Nilsson E."/>
            <person name="Simone D."/>
            <person name="Lopez-Fernandez M."/>
            <person name="Wu X."/>
            <person name="de Brujin I."/>
            <person name="Lundin D."/>
            <person name="Andersson A."/>
            <person name="Bertilsson S."/>
            <person name="Dopson M."/>
        </authorList>
    </citation>
    <scope>NUCLEOTIDE SEQUENCE</scope>
    <source>
        <strain evidence="2">MM415A00306</strain>
        <strain evidence="3">MM415B02208</strain>
    </source>
</reference>
<sequence>MDVSVIVDFVSGEKGLVVQIVSLLLGGAVASPIILVLVRLLALPGIRNVIGTPAYLAGKASSLALTRWLGEAGENLEDAVQEFLVWLLNKFFSGLDHDDRSRRMKIELVVYEVDGSATIVTGDSKKNGLPESL</sequence>
<evidence type="ECO:0000313" key="3">
    <source>
        <dbReference type="EMBL" id="QJA85522.1"/>
    </source>
</evidence>
<gene>
    <name evidence="2" type="ORF">MM415A00306_0008</name>
    <name evidence="3" type="ORF">MM415B02208_0002</name>
</gene>